<evidence type="ECO:0000313" key="3">
    <source>
        <dbReference type="Proteomes" id="UP001482620"/>
    </source>
</evidence>
<comment type="caution">
    <text evidence="2">The sequence shown here is derived from an EMBL/GenBank/DDBJ whole genome shotgun (WGS) entry which is preliminary data.</text>
</comment>
<dbReference type="EMBL" id="JAHRIQ010000764">
    <property type="protein sequence ID" value="MEQ2220919.1"/>
    <property type="molecule type" value="Genomic_DNA"/>
</dbReference>
<keyword evidence="3" id="KW-1185">Reference proteome</keyword>
<reference evidence="2 3" key="1">
    <citation type="submission" date="2021-06" db="EMBL/GenBank/DDBJ databases">
        <authorList>
            <person name="Palmer J.M."/>
        </authorList>
    </citation>
    <scope>NUCLEOTIDE SEQUENCE [LARGE SCALE GENOMIC DNA]</scope>
    <source>
        <strain evidence="3">if_2019</strain>
        <tissue evidence="2">Muscle</tissue>
    </source>
</reference>
<organism evidence="2 3">
    <name type="scientific">Ilyodon furcidens</name>
    <name type="common">goldbreast splitfin</name>
    <dbReference type="NCBI Taxonomy" id="33524"/>
    <lineage>
        <taxon>Eukaryota</taxon>
        <taxon>Metazoa</taxon>
        <taxon>Chordata</taxon>
        <taxon>Craniata</taxon>
        <taxon>Vertebrata</taxon>
        <taxon>Euteleostomi</taxon>
        <taxon>Actinopterygii</taxon>
        <taxon>Neopterygii</taxon>
        <taxon>Teleostei</taxon>
        <taxon>Neoteleostei</taxon>
        <taxon>Acanthomorphata</taxon>
        <taxon>Ovalentaria</taxon>
        <taxon>Atherinomorphae</taxon>
        <taxon>Cyprinodontiformes</taxon>
        <taxon>Goodeidae</taxon>
        <taxon>Ilyodon</taxon>
    </lineage>
</organism>
<proteinExistence type="predicted"/>
<evidence type="ECO:0000313" key="2">
    <source>
        <dbReference type="EMBL" id="MEQ2220919.1"/>
    </source>
</evidence>
<feature type="signal peptide" evidence="1">
    <location>
        <begin position="1"/>
        <end position="19"/>
    </location>
</feature>
<keyword evidence="1" id="KW-0732">Signal</keyword>
<evidence type="ECO:0000256" key="1">
    <source>
        <dbReference type="SAM" id="SignalP"/>
    </source>
</evidence>
<sequence>MSLGPLLLVAGCLLSAIRKTKKPLLSQDYCVSQKPHQKVYRASLVNSIGDKILRGMNSALYFQIGKLLLFSKVLIFKPKAKGKTKERKSTFHLKLLLWYHTKARKLFCPHIVAMQAVSGCRKDCDSFLTK</sequence>
<protein>
    <recommendedName>
        <fullName evidence="4">Secreted protein</fullName>
    </recommendedName>
</protein>
<evidence type="ECO:0008006" key="4">
    <source>
        <dbReference type="Google" id="ProtNLM"/>
    </source>
</evidence>
<accession>A0ABV0SKR6</accession>
<feature type="chain" id="PRO_5046592566" description="Secreted protein" evidence="1">
    <location>
        <begin position="20"/>
        <end position="130"/>
    </location>
</feature>
<name>A0ABV0SKR6_9TELE</name>
<gene>
    <name evidence="2" type="ORF">ILYODFUR_010496</name>
</gene>
<dbReference type="Proteomes" id="UP001482620">
    <property type="component" value="Unassembled WGS sequence"/>
</dbReference>